<dbReference type="InterPro" id="IPR042107">
    <property type="entry name" value="DNA-dir_RNA_pol_bsu_ext_1_sf"/>
</dbReference>
<dbReference type="InterPro" id="IPR019462">
    <property type="entry name" value="DNA-dir_RNA_pol_bsu_external_1"/>
</dbReference>
<feature type="domain" description="DNA-directed RNA polymerase subunit 2 hybrid-binding" evidence="9">
    <location>
        <begin position="588"/>
        <end position="984"/>
    </location>
</feature>
<evidence type="ECO:0000256" key="3">
    <source>
        <dbReference type="ARBA" id="ARBA00022695"/>
    </source>
</evidence>
<dbReference type="Pfam" id="PF04561">
    <property type="entry name" value="RNA_pol_Rpb2_2"/>
    <property type="match status" value="1"/>
</dbReference>
<keyword evidence="1 6" id="KW-0240">DNA-directed RNA polymerase</keyword>
<dbReference type="Gene3D" id="2.40.50.150">
    <property type="match status" value="1"/>
</dbReference>
<keyword evidence="4 6" id="KW-0804">Transcription</keyword>
<feature type="domain" description="DNA-directed RNA polymerase beta subunit external 1" evidence="14">
    <location>
        <begin position="461"/>
        <end position="526"/>
    </location>
</feature>
<dbReference type="GO" id="GO:0003677">
    <property type="term" value="F:DNA binding"/>
    <property type="evidence" value="ECO:0007669"/>
    <property type="project" value="UniProtKB-UniRule"/>
</dbReference>
<dbReference type="Proteomes" id="UP000034652">
    <property type="component" value="Unassembled WGS sequence"/>
</dbReference>
<dbReference type="Pfam" id="PF04560">
    <property type="entry name" value="RNA_pol_Rpb2_7"/>
    <property type="match status" value="1"/>
</dbReference>
<dbReference type="GO" id="GO:0032549">
    <property type="term" value="F:ribonucleoside binding"/>
    <property type="evidence" value="ECO:0007669"/>
    <property type="project" value="InterPro"/>
</dbReference>
<comment type="similarity">
    <text evidence="6 7">Belongs to the RNA polymerase beta chain family.</text>
</comment>
<dbReference type="CDD" id="cd00653">
    <property type="entry name" value="RNA_pol_B_RPB2"/>
    <property type="match status" value="1"/>
</dbReference>
<dbReference type="Pfam" id="PF10385">
    <property type="entry name" value="RNA_pol_Rpb2_45"/>
    <property type="match status" value="1"/>
</dbReference>
<feature type="domain" description="RNA polymerase Rpb2" evidence="11">
    <location>
        <begin position="149"/>
        <end position="324"/>
    </location>
</feature>
<evidence type="ECO:0000259" key="14">
    <source>
        <dbReference type="Pfam" id="PF10385"/>
    </source>
</evidence>
<dbReference type="PROSITE" id="PS01166">
    <property type="entry name" value="RNA_POL_BETA"/>
    <property type="match status" value="1"/>
</dbReference>
<evidence type="ECO:0000259" key="13">
    <source>
        <dbReference type="Pfam" id="PF04565"/>
    </source>
</evidence>
<dbReference type="HAMAP" id="MF_01321">
    <property type="entry name" value="RNApol_bact_RpoB"/>
    <property type="match status" value="1"/>
</dbReference>
<dbReference type="AlphaFoldDB" id="A0A0G1IYX6"/>
<reference evidence="15 16" key="1">
    <citation type="journal article" date="2015" name="Nature">
        <title>rRNA introns, odd ribosomes, and small enigmatic genomes across a large radiation of phyla.</title>
        <authorList>
            <person name="Brown C.T."/>
            <person name="Hug L.A."/>
            <person name="Thomas B.C."/>
            <person name="Sharon I."/>
            <person name="Castelle C.J."/>
            <person name="Singh A."/>
            <person name="Wilkins M.J."/>
            <person name="Williams K.H."/>
            <person name="Banfield J.F."/>
        </authorList>
    </citation>
    <scope>NUCLEOTIDE SEQUENCE [LARGE SCALE GENOMIC DNA]</scope>
</reference>
<evidence type="ECO:0000313" key="15">
    <source>
        <dbReference type="EMBL" id="KKT64193.1"/>
    </source>
</evidence>
<dbReference type="InterPro" id="IPR007644">
    <property type="entry name" value="RNA_pol_bsu_protrusion"/>
</dbReference>
<dbReference type="InterPro" id="IPR010243">
    <property type="entry name" value="RNA_pol_bsu_bac"/>
</dbReference>
<dbReference type="InterPro" id="IPR014724">
    <property type="entry name" value="RNA_pol_RPB2_OB-fold"/>
</dbReference>
<dbReference type="EMBL" id="LCIV01000002">
    <property type="protein sequence ID" value="KKT64193.1"/>
    <property type="molecule type" value="Genomic_DNA"/>
</dbReference>
<sequence>MPIQKKYFSRYREPLASLPNLAEMQLKSFEWLAKEGIGEILKEFSPVLDYTGEELALEFLDYSLDEPKFDENYSRVNNLSYEASLRLRIRLVNKRTGEKKEQEIFLADMPIMTPRGTFLINGVERVIVSQLARSFGAYFTANISRGKKLFGAKIIPSRGAWLEFETESDGTMYVKVDRKRKIAATALLRIFGMEKNEEIKDAFSKVDNGEVSFINQTLEKDSTKTADDAYVEVFKRIRQGELATPENARELVELMFGPERYDISAVGRYKLGQRLPALASMKVKNPRILNKEDMIVVISEIISLNNNPLAVQDDIDNLGNRRVRSVGEMLQQRLRIGLARMERTIKDRMSTSDLATVTPAQLLNARPFAAVISEFFMTNQLSQFMDQTNVLSELEHKRRVSALGPGGLTRERSGFEVRDVHPSYYGRLCPIMTPEGPNIGLINYLAGYAKINEYGILETPYRKVVDGRVSKELHYLTAFEEVRHKIAQAGVSIDKEGNILDEECEGRASGQPALIPRGEINYMDVSPQQAFSVATSLVPFLEHDDSTRAMMGSNMQRQAVPCVRPQAPLVATGMEEKAAKDSGRLVLADVDGIVSKVDANSVTIRYEKPRRKVGAPTKASEEKTYELMTFVRSNQSTVIHQRPSVKVGDKVEKGDVLADTSLTDRGHLALGQNLLVAFLSWGGANFEDAIILSDRMVKDDVFTSVLIEDYTVSVRDTKLGPEITTHDIPNVGEERLKDLDEDGIVRIGAEVRPGDILVGKISPKGESDLTPEERLLRAIFGEKARDVKDTSFRMPHGRKGRVVGIKIFSREKGDKLETGVIKEIRIEVAEMRKVSPGDKLAGRHGNKGVISRILPQEDMPYLDDGTPVDIILNPLGVASRMNIGQILETHLGWAAQKLGYMAITPTLAGATETEIKEELKKAGLPEDGKIKLFDGRTGREFDQKVTVGMIYVMKLSHMVEDKIHMRSIGPYSLITQQPLGGKAQGGGQRFGEMEVWALEGYGAAHTLQEVLTIKSDDVLGRAAAYDAIVRGEPFRAPNMPASFHVLVNELKGLSLDVELKGVESVPEEIEEKEIKTKSRQKERFEEYIEAE</sequence>
<evidence type="ECO:0000256" key="8">
    <source>
        <dbReference type="RuleBase" id="RU363031"/>
    </source>
</evidence>
<dbReference type="Gene3D" id="2.40.270.10">
    <property type="entry name" value="DNA-directed RNA polymerase, subunit 2, domain 6"/>
    <property type="match status" value="2"/>
</dbReference>
<evidence type="ECO:0000313" key="16">
    <source>
        <dbReference type="Proteomes" id="UP000034652"/>
    </source>
</evidence>
<dbReference type="InterPro" id="IPR007120">
    <property type="entry name" value="DNA-dir_RNAP_su2_dom"/>
</dbReference>
<proteinExistence type="inferred from homology"/>
<dbReference type="STRING" id="1618646.UW57_C0002G0073"/>
<evidence type="ECO:0000256" key="5">
    <source>
        <dbReference type="ARBA" id="ARBA00048552"/>
    </source>
</evidence>
<keyword evidence="3 6" id="KW-0548">Nucleotidyltransferase</keyword>
<dbReference type="InterPro" id="IPR007121">
    <property type="entry name" value="RNA_pol_bsu_CS"/>
</dbReference>
<name>A0A0G1IYX6_9BACT</name>
<dbReference type="GO" id="GO:0003899">
    <property type="term" value="F:DNA-directed RNA polymerase activity"/>
    <property type="evidence" value="ECO:0007669"/>
    <property type="project" value="UniProtKB-UniRule"/>
</dbReference>
<dbReference type="Gene3D" id="2.40.50.100">
    <property type="match status" value="1"/>
</dbReference>
<dbReference type="Pfam" id="PF04565">
    <property type="entry name" value="RNA_pol_Rpb2_3"/>
    <property type="match status" value="1"/>
</dbReference>
<dbReference type="SUPFAM" id="SSF64484">
    <property type="entry name" value="beta and beta-prime subunits of DNA dependent RNA-polymerase"/>
    <property type="match status" value="1"/>
</dbReference>
<comment type="caution">
    <text evidence="15">The sequence shown here is derived from an EMBL/GenBank/DDBJ whole genome shotgun (WGS) entry which is preliminary data.</text>
</comment>
<keyword evidence="2 6" id="KW-0808">Transferase</keyword>
<evidence type="ECO:0000259" key="12">
    <source>
        <dbReference type="Pfam" id="PF04563"/>
    </source>
</evidence>
<gene>
    <name evidence="6" type="primary">rpoB</name>
    <name evidence="15" type="ORF">UW57_C0002G0073</name>
</gene>
<evidence type="ECO:0000256" key="2">
    <source>
        <dbReference type="ARBA" id="ARBA00022679"/>
    </source>
</evidence>
<dbReference type="Gene3D" id="3.90.1110.10">
    <property type="entry name" value="RNA polymerase Rpb2, domain 2"/>
    <property type="match status" value="1"/>
</dbReference>
<dbReference type="EC" id="2.7.7.6" evidence="6 8"/>
<feature type="domain" description="RNA polymerase Rpb2" evidence="10">
    <location>
        <begin position="986"/>
        <end position="1059"/>
    </location>
</feature>
<dbReference type="InterPro" id="IPR015712">
    <property type="entry name" value="DNA-dir_RNA_pol_su2"/>
</dbReference>
<dbReference type="PATRIC" id="fig|1618646.3.peg.189"/>
<dbReference type="Pfam" id="PF04563">
    <property type="entry name" value="RNA_pol_Rpb2_1"/>
    <property type="match status" value="1"/>
</dbReference>
<evidence type="ECO:0000256" key="4">
    <source>
        <dbReference type="ARBA" id="ARBA00023163"/>
    </source>
</evidence>
<dbReference type="Gene3D" id="2.30.150.10">
    <property type="entry name" value="DNA-directed RNA polymerase, beta subunit, external 1 domain"/>
    <property type="match status" value="1"/>
</dbReference>
<dbReference type="InterPro" id="IPR007645">
    <property type="entry name" value="RNA_pol_Rpb2_3"/>
</dbReference>
<evidence type="ECO:0000259" key="11">
    <source>
        <dbReference type="Pfam" id="PF04561"/>
    </source>
</evidence>
<organism evidence="15 16">
    <name type="scientific">Candidatus Giovannonibacteria bacterium GW2011_GWA1_44_29</name>
    <dbReference type="NCBI Taxonomy" id="1618646"/>
    <lineage>
        <taxon>Bacteria</taxon>
        <taxon>Candidatus Giovannoniibacteriota</taxon>
    </lineage>
</organism>
<comment type="subunit">
    <text evidence="6 8">The RNAP catalytic core consists of 2 alpha, 1 beta, 1 beta' and 1 omega subunit. When a sigma factor is associated with the core the holoenzyme is formed, which can initiate transcription.</text>
</comment>
<evidence type="ECO:0000256" key="7">
    <source>
        <dbReference type="RuleBase" id="RU000434"/>
    </source>
</evidence>
<feature type="domain" description="RNA polymerase beta subunit protrusion" evidence="12">
    <location>
        <begin position="21"/>
        <end position="367"/>
    </location>
</feature>
<dbReference type="GO" id="GO:0000428">
    <property type="term" value="C:DNA-directed RNA polymerase complex"/>
    <property type="evidence" value="ECO:0007669"/>
    <property type="project" value="UniProtKB-KW"/>
</dbReference>
<dbReference type="Gene3D" id="3.90.1100.10">
    <property type="match status" value="1"/>
</dbReference>
<protein>
    <recommendedName>
        <fullName evidence="6 8">DNA-directed RNA polymerase subunit beta</fullName>
        <shortName evidence="6">RNAP subunit beta</shortName>
        <ecNumber evidence="6 8">2.7.7.6</ecNumber>
    </recommendedName>
    <alternativeName>
        <fullName evidence="6">RNA polymerase subunit beta</fullName>
    </alternativeName>
    <alternativeName>
        <fullName evidence="6">Transcriptase subunit beta</fullName>
    </alternativeName>
</protein>
<dbReference type="InterPro" id="IPR007641">
    <property type="entry name" value="RNA_pol_Rpb2_7"/>
</dbReference>
<evidence type="ECO:0000259" key="10">
    <source>
        <dbReference type="Pfam" id="PF04560"/>
    </source>
</evidence>
<dbReference type="InterPro" id="IPR037033">
    <property type="entry name" value="DNA-dir_RNAP_su2_hyb_sf"/>
</dbReference>
<evidence type="ECO:0000259" key="9">
    <source>
        <dbReference type="Pfam" id="PF00562"/>
    </source>
</evidence>
<dbReference type="Gene3D" id="3.90.1800.10">
    <property type="entry name" value="RNA polymerase alpha subunit dimerisation domain"/>
    <property type="match status" value="1"/>
</dbReference>
<evidence type="ECO:0000256" key="1">
    <source>
        <dbReference type="ARBA" id="ARBA00022478"/>
    </source>
</evidence>
<feature type="domain" description="RNA polymerase Rpb2" evidence="13">
    <location>
        <begin position="383"/>
        <end position="451"/>
    </location>
</feature>
<dbReference type="Pfam" id="PF00562">
    <property type="entry name" value="RNA_pol_Rpb2_6"/>
    <property type="match status" value="1"/>
</dbReference>
<dbReference type="PANTHER" id="PTHR20856">
    <property type="entry name" value="DNA-DIRECTED RNA POLYMERASE I SUBUNIT 2"/>
    <property type="match status" value="1"/>
</dbReference>
<comment type="catalytic activity">
    <reaction evidence="5 6 8">
        <text>RNA(n) + a ribonucleoside 5'-triphosphate = RNA(n+1) + diphosphate</text>
        <dbReference type="Rhea" id="RHEA:21248"/>
        <dbReference type="Rhea" id="RHEA-COMP:14527"/>
        <dbReference type="Rhea" id="RHEA-COMP:17342"/>
        <dbReference type="ChEBI" id="CHEBI:33019"/>
        <dbReference type="ChEBI" id="CHEBI:61557"/>
        <dbReference type="ChEBI" id="CHEBI:140395"/>
        <dbReference type="EC" id="2.7.7.6"/>
    </reaction>
</comment>
<dbReference type="GO" id="GO:0006351">
    <property type="term" value="P:DNA-templated transcription"/>
    <property type="evidence" value="ECO:0007669"/>
    <property type="project" value="UniProtKB-UniRule"/>
</dbReference>
<evidence type="ECO:0000256" key="6">
    <source>
        <dbReference type="HAMAP-Rule" id="MF_01321"/>
    </source>
</evidence>
<accession>A0A0G1IYX6</accession>
<dbReference type="InterPro" id="IPR037034">
    <property type="entry name" value="RNA_pol_Rpb2_2_sf"/>
</dbReference>
<dbReference type="NCBIfam" id="NF001616">
    <property type="entry name" value="PRK00405.1"/>
    <property type="match status" value="1"/>
</dbReference>
<dbReference type="NCBIfam" id="TIGR02013">
    <property type="entry name" value="rpoB"/>
    <property type="match status" value="1"/>
</dbReference>
<dbReference type="InterPro" id="IPR007642">
    <property type="entry name" value="RNA_pol_Rpb2_2"/>
</dbReference>
<comment type="function">
    <text evidence="6 8">DNA-dependent RNA polymerase catalyzes the transcription of DNA into RNA using the four ribonucleoside triphosphates as substrates.</text>
</comment>